<dbReference type="PROSITE" id="PS00571">
    <property type="entry name" value="AMIDASES"/>
    <property type="match status" value="1"/>
</dbReference>
<dbReference type="Pfam" id="PF01425">
    <property type="entry name" value="Amidase"/>
    <property type="match status" value="1"/>
</dbReference>
<dbReference type="SUPFAM" id="SSF75304">
    <property type="entry name" value="Amidase signature (AS) enzymes"/>
    <property type="match status" value="1"/>
</dbReference>
<dbReference type="GO" id="GO:0004040">
    <property type="term" value="F:amidase activity"/>
    <property type="evidence" value="ECO:0007669"/>
    <property type="project" value="UniProtKB-EC"/>
</dbReference>
<evidence type="ECO:0000313" key="3">
    <source>
        <dbReference type="EMBL" id="MDQ0895500.1"/>
    </source>
</evidence>
<reference evidence="3 4" key="1">
    <citation type="submission" date="2023-07" db="EMBL/GenBank/DDBJ databases">
        <title>Comparative genomics of wheat-associated soil bacteria to identify genetic determinants of phenazine resistance.</title>
        <authorList>
            <person name="Mouncey N."/>
        </authorList>
    </citation>
    <scope>NUCLEOTIDE SEQUENCE [LARGE SCALE GENOMIC DNA]</scope>
    <source>
        <strain evidence="3 4">V3I3</strain>
    </source>
</reference>
<dbReference type="RefSeq" id="WP_307043627.1">
    <property type="nucleotide sequence ID" value="NZ_JAUSYY010000001.1"/>
</dbReference>
<dbReference type="InterPro" id="IPR023631">
    <property type="entry name" value="Amidase_dom"/>
</dbReference>
<comment type="caution">
    <text evidence="3">The sequence shown here is derived from an EMBL/GenBank/DDBJ whole genome shotgun (WGS) entry which is preliminary data.</text>
</comment>
<organism evidence="3 4">
    <name type="scientific">Agromyces ramosus</name>
    <dbReference type="NCBI Taxonomy" id="33879"/>
    <lineage>
        <taxon>Bacteria</taxon>
        <taxon>Bacillati</taxon>
        <taxon>Actinomycetota</taxon>
        <taxon>Actinomycetes</taxon>
        <taxon>Micrococcales</taxon>
        <taxon>Microbacteriaceae</taxon>
        <taxon>Agromyces</taxon>
    </lineage>
</organism>
<dbReference type="InterPro" id="IPR036928">
    <property type="entry name" value="AS_sf"/>
</dbReference>
<keyword evidence="3" id="KW-0378">Hydrolase</keyword>
<feature type="domain" description="Amidase" evidence="2">
    <location>
        <begin position="25"/>
        <end position="453"/>
    </location>
</feature>
<dbReference type="InterPro" id="IPR020556">
    <property type="entry name" value="Amidase_CS"/>
</dbReference>
<accession>A0ABU0RBN9</accession>
<sequence>MTALHEHTALELHQLLQRGETSPVEVARHFLERIERLDPLVGAFATVTAEAALLRARQVEESVPRTAPLWGLPLADKDLHLRAGVPARFGSRAFTDFVPDDSDELVQTVDAAGAVSLGKSATPEFGLPSYTEGLAGPPTRNPWDLRLGAGGSSGGAAAAVASGMLPFAPGSDGGGSIRIPAAACGLVGVKPSRGRVPAGSGLASLAGLGVAGPLARTVADAALLLDGLIAPAGYPAAHRFSLRAPGDDGPFLGAAIRGEGRFQVGIMTDSPWDEAYEIGIAPEAHDALEVAIAALDALGHGIEAMAPAPEPDYAAAFRTIWQAGAATIPVDGEAEAMLEPLTRWLLERGRAVPARRLAESLAWLSGFEERVIRRFAGFDAVLTPALALTPRPIGWYDQHDGERNFAQQVQYTPFTSFVNVAGLPAITVPVVETASGLPMGVQLIGRPGGEATLFALAAQLERRVRRARRHPAAW</sequence>
<name>A0ABU0RBN9_9MICO</name>
<protein>
    <submittedName>
        <fullName evidence="3">Amidase</fullName>
        <ecNumber evidence="3">3.5.1.4</ecNumber>
    </submittedName>
</protein>
<dbReference type="PANTHER" id="PTHR11895">
    <property type="entry name" value="TRANSAMIDASE"/>
    <property type="match status" value="1"/>
</dbReference>
<evidence type="ECO:0000259" key="2">
    <source>
        <dbReference type="Pfam" id="PF01425"/>
    </source>
</evidence>
<dbReference type="EMBL" id="JAUSYY010000001">
    <property type="protein sequence ID" value="MDQ0895500.1"/>
    <property type="molecule type" value="Genomic_DNA"/>
</dbReference>
<evidence type="ECO:0000256" key="1">
    <source>
        <dbReference type="ARBA" id="ARBA00009199"/>
    </source>
</evidence>
<dbReference type="Proteomes" id="UP001239083">
    <property type="component" value="Unassembled WGS sequence"/>
</dbReference>
<keyword evidence="4" id="KW-1185">Reference proteome</keyword>
<gene>
    <name evidence="3" type="ORF">QFZ26_003055</name>
</gene>
<proteinExistence type="inferred from homology"/>
<dbReference type="InterPro" id="IPR000120">
    <property type="entry name" value="Amidase"/>
</dbReference>
<dbReference type="Gene3D" id="3.90.1300.10">
    <property type="entry name" value="Amidase signature (AS) domain"/>
    <property type="match status" value="1"/>
</dbReference>
<comment type="similarity">
    <text evidence="1">Belongs to the amidase family.</text>
</comment>
<dbReference type="EC" id="3.5.1.4" evidence="3"/>
<evidence type="ECO:0000313" key="4">
    <source>
        <dbReference type="Proteomes" id="UP001239083"/>
    </source>
</evidence>
<dbReference type="PANTHER" id="PTHR11895:SF7">
    <property type="entry name" value="GLUTAMYL-TRNA(GLN) AMIDOTRANSFERASE SUBUNIT A, MITOCHONDRIAL"/>
    <property type="match status" value="1"/>
</dbReference>